<dbReference type="EMBL" id="WIUZ02000042">
    <property type="protein sequence ID" value="KAF9777389.1"/>
    <property type="molecule type" value="Genomic_DNA"/>
</dbReference>
<keyword evidence="2" id="KW-1185">Reference proteome</keyword>
<reference evidence="1" key="1">
    <citation type="journal article" date="2020" name="Nat. Commun.">
        <title>Large-scale genome sequencing of mycorrhizal fungi provides insights into the early evolution of symbiotic traits.</title>
        <authorList>
            <person name="Miyauchi S."/>
            <person name="Kiss E."/>
            <person name="Kuo A."/>
            <person name="Drula E."/>
            <person name="Kohler A."/>
            <person name="Sanchez-Garcia M."/>
            <person name="Morin E."/>
            <person name="Andreopoulos B."/>
            <person name="Barry K.W."/>
            <person name="Bonito G."/>
            <person name="Buee M."/>
            <person name="Carver A."/>
            <person name="Chen C."/>
            <person name="Cichocki N."/>
            <person name="Clum A."/>
            <person name="Culley D."/>
            <person name="Crous P.W."/>
            <person name="Fauchery L."/>
            <person name="Girlanda M."/>
            <person name="Hayes R.D."/>
            <person name="Keri Z."/>
            <person name="LaButti K."/>
            <person name="Lipzen A."/>
            <person name="Lombard V."/>
            <person name="Magnuson J."/>
            <person name="Maillard F."/>
            <person name="Murat C."/>
            <person name="Nolan M."/>
            <person name="Ohm R.A."/>
            <person name="Pangilinan J."/>
            <person name="Pereira M.F."/>
            <person name="Perotto S."/>
            <person name="Peter M."/>
            <person name="Pfister S."/>
            <person name="Riley R."/>
            <person name="Sitrit Y."/>
            <person name="Stielow J.B."/>
            <person name="Szollosi G."/>
            <person name="Zifcakova L."/>
            <person name="Stursova M."/>
            <person name="Spatafora J.W."/>
            <person name="Tedersoo L."/>
            <person name="Vaario L.M."/>
            <person name="Yamada A."/>
            <person name="Yan M."/>
            <person name="Wang P."/>
            <person name="Xu J."/>
            <person name="Bruns T."/>
            <person name="Baldrian P."/>
            <person name="Vilgalys R."/>
            <person name="Dunand C."/>
            <person name="Henrissat B."/>
            <person name="Grigoriev I.V."/>
            <person name="Hibbett D."/>
            <person name="Nagy L.G."/>
            <person name="Martin F.M."/>
        </authorList>
    </citation>
    <scope>NUCLEOTIDE SEQUENCE</scope>
    <source>
        <strain evidence="1">UH-Tt-Lm1</strain>
    </source>
</reference>
<accession>A0A9P6H1Y6</accession>
<reference evidence="1" key="2">
    <citation type="submission" date="2020-11" db="EMBL/GenBank/DDBJ databases">
        <authorList>
            <consortium name="DOE Joint Genome Institute"/>
            <person name="Kuo A."/>
            <person name="Miyauchi S."/>
            <person name="Kiss E."/>
            <person name="Drula E."/>
            <person name="Kohler A."/>
            <person name="Sanchez-Garcia M."/>
            <person name="Andreopoulos B."/>
            <person name="Barry K.W."/>
            <person name="Bonito G."/>
            <person name="Buee M."/>
            <person name="Carver A."/>
            <person name="Chen C."/>
            <person name="Cichocki N."/>
            <person name="Clum A."/>
            <person name="Culley D."/>
            <person name="Crous P.W."/>
            <person name="Fauchery L."/>
            <person name="Girlanda M."/>
            <person name="Hayes R."/>
            <person name="Keri Z."/>
            <person name="Labutti K."/>
            <person name="Lipzen A."/>
            <person name="Lombard V."/>
            <person name="Magnuson J."/>
            <person name="Maillard F."/>
            <person name="Morin E."/>
            <person name="Murat C."/>
            <person name="Nolan M."/>
            <person name="Ohm R."/>
            <person name="Pangilinan J."/>
            <person name="Pereira M."/>
            <person name="Perotto S."/>
            <person name="Peter M."/>
            <person name="Riley R."/>
            <person name="Sitrit Y."/>
            <person name="Stielow B."/>
            <person name="Szollosi G."/>
            <person name="Zifcakova L."/>
            <person name="Stursova M."/>
            <person name="Spatafora J.W."/>
            <person name="Tedersoo L."/>
            <person name="Vaario L.-M."/>
            <person name="Yamada A."/>
            <person name="Yan M."/>
            <person name="Wang P."/>
            <person name="Xu J."/>
            <person name="Bruns T."/>
            <person name="Baldrian P."/>
            <person name="Vilgalys R."/>
            <person name="Henrissat B."/>
            <person name="Grigoriev I.V."/>
            <person name="Hibbett D."/>
            <person name="Nagy L.G."/>
            <person name="Martin F.M."/>
        </authorList>
    </citation>
    <scope>NUCLEOTIDE SEQUENCE</scope>
    <source>
        <strain evidence="1">UH-Tt-Lm1</strain>
    </source>
</reference>
<protein>
    <submittedName>
        <fullName evidence="1">Uncharacterized protein</fullName>
    </submittedName>
</protein>
<name>A0A9P6H1Y6_9AGAM</name>
<sequence>MDYRPQDHFSRKQGIVCTLNLLQLGTSSFKVHAIATTFFCCWSHSVHITSPSSFVCSRCVNPPQHTLCNTHLNPKNLTRALCPYSLERTPPSQPGFSQYPPYAAVTCIPSEIIRRAPINHPSPSTQRRPIPPINEISSPPPPAALYVMHNTPAPEIKMRDSHPPWPLSYPISSGGSVHSRSHLLQEPPLCLPVAASRVVPGHTQISLGVTSVRFEVDPSTLEASFAGLQAPNIP</sequence>
<comment type="caution">
    <text evidence="1">The sequence shown here is derived from an EMBL/GenBank/DDBJ whole genome shotgun (WGS) entry which is preliminary data.</text>
</comment>
<proteinExistence type="predicted"/>
<gene>
    <name evidence="1" type="ORF">BJ322DRAFT_1115054</name>
</gene>
<evidence type="ECO:0000313" key="2">
    <source>
        <dbReference type="Proteomes" id="UP000736335"/>
    </source>
</evidence>
<dbReference type="Proteomes" id="UP000736335">
    <property type="component" value="Unassembled WGS sequence"/>
</dbReference>
<organism evidence="1 2">
    <name type="scientific">Thelephora terrestris</name>
    <dbReference type="NCBI Taxonomy" id="56493"/>
    <lineage>
        <taxon>Eukaryota</taxon>
        <taxon>Fungi</taxon>
        <taxon>Dikarya</taxon>
        <taxon>Basidiomycota</taxon>
        <taxon>Agaricomycotina</taxon>
        <taxon>Agaricomycetes</taxon>
        <taxon>Thelephorales</taxon>
        <taxon>Thelephoraceae</taxon>
        <taxon>Thelephora</taxon>
    </lineage>
</organism>
<evidence type="ECO:0000313" key="1">
    <source>
        <dbReference type="EMBL" id="KAF9777389.1"/>
    </source>
</evidence>
<dbReference type="AlphaFoldDB" id="A0A9P6H1Y6"/>